<organism evidence="1 2">
    <name type="scientific">Populus trichocarpa</name>
    <name type="common">Western balsam poplar</name>
    <name type="synonym">Populus balsamifera subsp. trichocarpa</name>
    <dbReference type="NCBI Taxonomy" id="3694"/>
    <lineage>
        <taxon>Eukaryota</taxon>
        <taxon>Viridiplantae</taxon>
        <taxon>Streptophyta</taxon>
        <taxon>Embryophyta</taxon>
        <taxon>Tracheophyta</taxon>
        <taxon>Spermatophyta</taxon>
        <taxon>Magnoliopsida</taxon>
        <taxon>eudicotyledons</taxon>
        <taxon>Gunneridae</taxon>
        <taxon>Pentapetalae</taxon>
        <taxon>rosids</taxon>
        <taxon>fabids</taxon>
        <taxon>Malpighiales</taxon>
        <taxon>Salicaceae</taxon>
        <taxon>Saliceae</taxon>
        <taxon>Populus</taxon>
    </lineage>
</organism>
<dbReference type="AlphaFoldDB" id="A0A3N7F4K8"/>
<keyword evidence="2" id="KW-1185">Reference proteome</keyword>
<gene>
    <name evidence="1" type="ORF">POPTR_005G106050</name>
</gene>
<proteinExistence type="predicted"/>
<dbReference type="InParanoid" id="A0A3N7F4K8"/>
<evidence type="ECO:0000313" key="2">
    <source>
        <dbReference type="Proteomes" id="UP000006729"/>
    </source>
</evidence>
<dbReference type="Proteomes" id="UP000006729">
    <property type="component" value="Chromosome 5"/>
</dbReference>
<sequence>MAPKLLIPTLADSYAVWNNQLPARVRLSFLRCTTSTCCLSLSPEIVSLVSFNLQFPSSYNHQLQGYKEEMQPITNPRDLQT</sequence>
<protein>
    <submittedName>
        <fullName evidence="1">Uncharacterized protein</fullName>
    </submittedName>
</protein>
<evidence type="ECO:0000313" key="1">
    <source>
        <dbReference type="EMBL" id="RQO90350.1"/>
    </source>
</evidence>
<name>A0A3N7F4K8_POPTR</name>
<reference evidence="1 2" key="1">
    <citation type="journal article" date="2006" name="Science">
        <title>The genome of black cottonwood, Populus trichocarpa (Torr. &amp; Gray).</title>
        <authorList>
            <person name="Tuskan G.A."/>
            <person name="Difazio S."/>
            <person name="Jansson S."/>
            <person name="Bohlmann J."/>
            <person name="Grigoriev I."/>
            <person name="Hellsten U."/>
            <person name="Putnam N."/>
            <person name="Ralph S."/>
            <person name="Rombauts S."/>
            <person name="Salamov A."/>
            <person name="Schein J."/>
            <person name="Sterck L."/>
            <person name="Aerts A."/>
            <person name="Bhalerao R.R."/>
            <person name="Bhalerao R.P."/>
            <person name="Blaudez D."/>
            <person name="Boerjan W."/>
            <person name="Brun A."/>
            <person name="Brunner A."/>
            <person name="Busov V."/>
            <person name="Campbell M."/>
            <person name="Carlson J."/>
            <person name="Chalot M."/>
            <person name="Chapman J."/>
            <person name="Chen G.L."/>
            <person name="Cooper D."/>
            <person name="Coutinho P.M."/>
            <person name="Couturier J."/>
            <person name="Covert S."/>
            <person name="Cronk Q."/>
            <person name="Cunningham R."/>
            <person name="Davis J."/>
            <person name="Degroeve S."/>
            <person name="Dejardin A."/>
            <person name="Depamphilis C."/>
            <person name="Detter J."/>
            <person name="Dirks B."/>
            <person name="Dubchak I."/>
            <person name="Duplessis S."/>
            <person name="Ehlting J."/>
            <person name="Ellis B."/>
            <person name="Gendler K."/>
            <person name="Goodstein D."/>
            <person name="Gribskov M."/>
            <person name="Grimwood J."/>
            <person name="Groover A."/>
            <person name="Gunter L."/>
            <person name="Hamberger B."/>
            <person name="Heinze B."/>
            <person name="Helariutta Y."/>
            <person name="Henrissat B."/>
            <person name="Holligan D."/>
            <person name="Holt R."/>
            <person name="Huang W."/>
            <person name="Islam-Faridi N."/>
            <person name="Jones S."/>
            <person name="Jones-Rhoades M."/>
            <person name="Jorgensen R."/>
            <person name="Joshi C."/>
            <person name="Kangasjarvi J."/>
            <person name="Karlsson J."/>
            <person name="Kelleher C."/>
            <person name="Kirkpatrick R."/>
            <person name="Kirst M."/>
            <person name="Kohler A."/>
            <person name="Kalluri U."/>
            <person name="Larimer F."/>
            <person name="Leebens-Mack J."/>
            <person name="Leple J.C."/>
            <person name="Locascio P."/>
            <person name="Lou Y."/>
            <person name="Lucas S."/>
            <person name="Martin F."/>
            <person name="Montanini B."/>
            <person name="Napoli C."/>
            <person name="Nelson D.R."/>
            <person name="Nelson C."/>
            <person name="Nieminen K."/>
            <person name="Nilsson O."/>
            <person name="Pereda V."/>
            <person name="Peter G."/>
            <person name="Philippe R."/>
            <person name="Pilate G."/>
            <person name="Poliakov A."/>
            <person name="Razumovskaya J."/>
            <person name="Richardson P."/>
            <person name="Rinaldi C."/>
            <person name="Ritland K."/>
            <person name="Rouze P."/>
            <person name="Ryaboy D."/>
            <person name="Schmutz J."/>
            <person name="Schrader J."/>
            <person name="Segerman B."/>
            <person name="Shin H."/>
            <person name="Siddiqui A."/>
            <person name="Sterky F."/>
            <person name="Terry A."/>
            <person name="Tsai C.J."/>
            <person name="Uberbacher E."/>
            <person name="Unneberg P."/>
            <person name="Vahala J."/>
            <person name="Wall K."/>
            <person name="Wessler S."/>
            <person name="Yang G."/>
            <person name="Yin T."/>
            <person name="Douglas C."/>
            <person name="Marra M."/>
            <person name="Sandberg G."/>
            <person name="Van de Peer Y."/>
            <person name="Rokhsar D."/>
        </authorList>
    </citation>
    <scope>NUCLEOTIDE SEQUENCE [LARGE SCALE GENOMIC DNA]</scope>
    <source>
        <strain evidence="2">cv. Nisqually</strain>
    </source>
</reference>
<dbReference type="EMBL" id="CM009294">
    <property type="protein sequence ID" value="RQO90350.1"/>
    <property type="molecule type" value="Genomic_DNA"/>
</dbReference>
<accession>A0A3N7F4K8</accession>